<keyword evidence="7" id="KW-1185">Reference proteome</keyword>
<dbReference type="GO" id="GO:0006355">
    <property type="term" value="P:regulation of DNA-templated transcription"/>
    <property type="evidence" value="ECO:0007669"/>
    <property type="project" value="InterPro"/>
</dbReference>
<dbReference type="AlphaFoldDB" id="A0A4R2JZE3"/>
<evidence type="ECO:0000313" key="6">
    <source>
        <dbReference type="EMBL" id="TCO62669.1"/>
    </source>
</evidence>
<dbReference type="PANTHER" id="PTHR43214">
    <property type="entry name" value="TWO-COMPONENT RESPONSE REGULATOR"/>
    <property type="match status" value="1"/>
</dbReference>
<dbReference type="Pfam" id="PF00196">
    <property type="entry name" value="GerE"/>
    <property type="match status" value="1"/>
</dbReference>
<dbReference type="InterPro" id="IPR058245">
    <property type="entry name" value="NreC/VraR/RcsB-like_REC"/>
</dbReference>
<dbReference type="PRINTS" id="PR00038">
    <property type="entry name" value="HTHLUXR"/>
</dbReference>
<evidence type="ECO:0000256" key="2">
    <source>
        <dbReference type="ARBA" id="ARBA00023125"/>
    </source>
</evidence>
<dbReference type="PANTHER" id="PTHR43214:SF43">
    <property type="entry name" value="TWO-COMPONENT RESPONSE REGULATOR"/>
    <property type="match status" value="1"/>
</dbReference>
<dbReference type="Pfam" id="PF00072">
    <property type="entry name" value="Response_reg"/>
    <property type="match status" value="1"/>
</dbReference>
<dbReference type="OrthoDB" id="3674753at2"/>
<dbReference type="PROSITE" id="PS50110">
    <property type="entry name" value="RESPONSE_REGULATORY"/>
    <property type="match status" value="1"/>
</dbReference>
<comment type="caution">
    <text evidence="6">The sequence shown here is derived from an EMBL/GenBank/DDBJ whole genome shotgun (WGS) entry which is preliminary data.</text>
</comment>
<keyword evidence="1 3" id="KW-0597">Phosphoprotein</keyword>
<dbReference type="SUPFAM" id="SSF46894">
    <property type="entry name" value="C-terminal effector domain of the bipartite response regulators"/>
    <property type="match status" value="1"/>
</dbReference>
<dbReference type="SMART" id="SM00421">
    <property type="entry name" value="HTH_LUXR"/>
    <property type="match status" value="1"/>
</dbReference>
<reference evidence="6 7" key="1">
    <citation type="submission" date="2019-03" db="EMBL/GenBank/DDBJ databases">
        <title>Genomic Encyclopedia of Type Strains, Phase IV (KMG-IV): sequencing the most valuable type-strain genomes for metagenomic binning, comparative biology and taxonomic classification.</title>
        <authorList>
            <person name="Goeker M."/>
        </authorList>
    </citation>
    <scope>NUCLEOTIDE SEQUENCE [LARGE SCALE GENOMIC DNA]</scope>
    <source>
        <strain evidence="6 7">DSM 45934</strain>
    </source>
</reference>
<dbReference type="RefSeq" id="WP_132114605.1">
    <property type="nucleotide sequence ID" value="NZ_SLWS01000002.1"/>
</dbReference>
<dbReference type="GO" id="GO:0000160">
    <property type="term" value="P:phosphorelay signal transduction system"/>
    <property type="evidence" value="ECO:0007669"/>
    <property type="project" value="InterPro"/>
</dbReference>
<dbReference type="SUPFAM" id="SSF52172">
    <property type="entry name" value="CheY-like"/>
    <property type="match status" value="1"/>
</dbReference>
<feature type="domain" description="Response regulatory" evidence="5">
    <location>
        <begin position="14"/>
        <end position="126"/>
    </location>
</feature>
<evidence type="ECO:0000256" key="3">
    <source>
        <dbReference type="PROSITE-ProRule" id="PRU00169"/>
    </source>
</evidence>
<keyword evidence="2 6" id="KW-0238">DNA-binding</keyword>
<dbReference type="GO" id="GO:0003677">
    <property type="term" value="F:DNA binding"/>
    <property type="evidence" value="ECO:0007669"/>
    <property type="project" value="UniProtKB-KW"/>
</dbReference>
<organism evidence="6 7">
    <name type="scientific">Actinocrispum wychmicini</name>
    <dbReference type="NCBI Taxonomy" id="1213861"/>
    <lineage>
        <taxon>Bacteria</taxon>
        <taxon>Bacillati</taxon>
        <taxon>Actinomycetota</taxon>
        <taxon>Actinomycetes</taxon>
        <taxon>Pseudonocardiales</taxon>
        <taxon>Pseudonocardiaceae</taxon>
        <taxon>Actinocrispum</taxon>
    </lineage>
</organism>
<dbReference type="InterPro" id="IPR039420">
    <property type="entry name" value="WalR-like"/>
</dbReference>
<feature type="modified residue" description="4-aspartylphosphate" evidence="3">
    <location>
        <position position="65"/>
    </location>
</feature>
<dbReference type="Gene3D" id="3.40.50.2300">
    <property type="match status" value="1"/>
</dbReference>
<dbReference type="InterPro" id="IPR001789">
    <property type="entry name" value="Sig_transdc_resp-reg_receiver"/>
</dbReference>
<evidence type="ECO:0000259" key="4">
    <source>
        <dbReference type="PROSITE" id="PS50043"/>
    </source>
</evidence>
<feature type="domain" description="HTH luxR-type" evidence="4">
    <location>
        <begin position="148"/>
        <end position="213"/>
    </location>
</feature>
<name>A0A4R2JZE3_9PSEU</name>
<dbReference type="CDD" id="cd17535">
    <property type="entry name" value="REC_NarL-like"/>
    <property type="match status" value="1"/>
</dbReference>
<evidence type="ECO:0000313" key="7">
    <source>
        <dbReference type="Proteomes" id="UP000295680"/>
    </source>
</evidence>
<dbReference type="SMART" id="SM00448">
    <property type="entry name" value="REC"/>
    <property type="match status" value="1"/>
</dbReference>
<gene>
    <name evidence="6" type="ORF">EV192_102808</name>
</gene>
<dbReference type="InterPro" id="IPR016032">
    <property type="entry name" value="Sig_transdc_resp-reg_C-effctor"/>
</dbReference>
<dbReference type="Proteomes" id="UP000295680">
    <property type="component" value="Unassembled WGS sequence"/>
</dbReference>
<evidence type="ECO:0000259" key="5">
    <source>
        <dbReference type="PROSITE" id="PS50110"/>
    </source>
</evidence>
<proteinExistence type="predicted"/>
<dbReference type="InterPro" id="IPR011006">
    <property type="entry name" value="CheY-like_superfamily"/>
</dbReference>
<protein>
    <submittedName>
        <fullName evidence="6">DNA-binding NarL/FixJ family response regulator</fullName>
    </submittedName>
</protein>
<dbReference type="EMBL" id="SLWS01000002">
    <property type="protein sequence ID" value="TCO62669.1"/>
    <property type="molecule type" value="Genomic_DNA"/>
</dbReference>
<sequence length="214" mass="22672">MTLVHYELSTRLVTVIVVDAMPVMRDGIRTVLAGEPDIKVAAEAATGRDAVQLAAGHRPDVLVADLPSNELAATCREVQRFGTATVAFTDQQDDTSVLAAIRAGVLGHLPKSASPDDLVRAVRGVAGGHVIFGAHVADRVTRLLFSKPADPLDRLTPREREILDLMAVGLSNPAIAHRLRVTAKTIRNYASGIVTKLGVPGRAEAIGLARNLGQ</sequence>
<evidence type="ECO:0000256" key="1">
    <source>
        <dbReference type="ARBA" id="ARBA00022553"/>
    </source>
</evidence>
<dbReference type="InterPro" id="IPR000792">
    <property type="entry name" value="Tscrpt_reg_LuxR_C"/>
</dbReference>
<dbReference type="CDD" id="cd06170">
    <property type="entry name" value="LuxR_C_like"/>
    <property type="match status" value="1"/>
</dbReference>
<dbReference type="PROSITE" id="PS50043">
    <property type="entry name" value="HTH_LUXR_2"/>
    <property type="match status" value="1"/>
</dbReference>
<accession>A0A4R2JZE3</accession>